<organism evidence="7 8">
    <name type="scientific">Mucilaginibacter robiniae</name>
    <dbReference type="NCBI Taxonomy" id="2728022"/>
    <lineage>
        <taxon>Bacteria</taxon>
        <taxon>Pseudomonadati</taxon>
        <taxon>Bacteroidota</taxon>
        <taxon>Sphingobacteriia</taxon>
        <taxon>Sphingobacteriales</taxon>
        <taxon>Sphingobacteriaceae</taxon>
        <taxon>Mucilaginibacter</taxon>
    </lineage>
</organism>
<dbReference type="InterPro" id="IPR006690">
    <property type="entry name" value="OMPA-like_CS"/>
</dbReference>
<accession>A0A7L5DVS3</accession>
<evidence type="ECO:0000256" key="4">
    <source>
        <dbReference type="PROSITE-ProRule" id="PRU00473"/>
    </source>
</evidence>
<dbReference type="SUPFAM" id="SSF103088">
    <property type="entry name" value="OmpA-like"/>
    <property type="match status" value="1"/>
</dbReference>
<gene>
    <name evidence="7" type="ORF">HH214_02520</name>
</gene>
<evidence type="ECO:0000256" key="3">
    <source>
        <dbReference type="ARBA" id="ARBA00023237"/>
    </source>
</evidence>
<dbReference type="InterPro" id="IPR050330">
    <property type="entry name" value="Bact_OuterMem_StrucFunc"/>
</dbReference>
<evidence type="ECO:0000259" key="6">
    <source>
        <dbReference type="PROSITE" id="PS51123"/>
    </source>
</evidence>
<keyword evidence="5" id="KW-0812">Transmembrane</keyword>
<evidence type="ECO:0000256" key="2">
    <source>
        <dbReference type="ARBA" id="ARBA00023136"/>
    </source>
</evidence>
<dbReference type="Pfam" id="PF00691">
    <property type="entry name" value="OmpA"/>
    <property type="match status" value="1"/>
</dbReference>
<dbReference type="PRINTS" id="PR01021">
    <property type="entry name" value="OMPADOMAIN"/>
</dbReference>
<feature type="domain" description="OmpA-like" evidence="6">
    <location>
        <begin position="93"/>
        <end position="212"/>
    </location>
</feature>
<dbReference type="PANTHER" id="PTHR30329:SF21">
    <property type="entry name" value="LIPOPROTEIN YIAD-RELATED"/>
    <property type="match status" value="1"/>
</dbReference>
<dbReference type="PANTHER" id="PTHR30329">
    <property type="entry name" value="STATOR ELEMENT OF FLAGELLAR MOTOR COMPLEX"/>
    <property type="match status" value="1"/>
</dbReference>
<evidence type="ECO:0000313" key="7">
    <source>
        <dbReference type="EMBL" id="QJD94831.1"/>
    </source>
</evidence>
<reference evidence="7 8" key="1">
    <citation type="submission" date="2020-04" db="EMBL/GenBank/DDBJ databases">
        <title>Genome sequencing of novel species.</title>
        <authorList>
            <person name="Heo J."/>
            <person name="Kim S.-J."/>
            <person name="Kim J.-S."/>
            <person name="Hong S.-B."/>
            <person name="Kwon S.-W."/>
        </authorList>
    </citation>
    <scope>NUCLEOTIDE SEQUENCE [LARGE SCALE GENOMIC DNA]</scope>
    <source>
        <strain evidence="7 8">F39-2</strain>
    </source>
</reference>
<feature type="transmembrane region" description="Helical" evidence="5">
    <location>
        <begin position="14"/>
        <end position="32"/>
    </location>
</feature>
<dbReference type="GO" id="GO:0009279">
    <property type="term" value="C:cell outer membrane"/>
    <property type="evidence" value="ECO:0007669"/>
    <property type="project" value="UniProtKB-SubCell"/>
</dbReference>
<dbReference type="PROSITE" id="PS01068">
    <property type="entry name" value="OMPA_1"/>
    <property type="match status" value="1"/>
</dbReference>
<dbReference type="Gene3D" id="3.30.1330.60">
    <property type="entry name" value="OmpA-like domain"/>
    <property type="match status" value="1"/>
</dbReference>
<sequence length="215" mass="23326">MAELDVQPKSKTPWWLWLLLLLIALGLLFFFLRGCNNKNGTTTTTDSTATTTDSTSTTKVGTTHADFSGIDFNAPKASYEEITDTTITVQGGDKYAIYSLGENVLFGTDQSAVQSSADKELKQIASSLDKRFKNSVIGIYGRTDDEGSKEYNKGLGAQRAASVRNWLISNGKIDSSRIYIKSLGESKPVATNATAQGRQQNRSVEIVAVPDSTSH</sequence>
<comment type="subcellular location">
    <subcellularLocation>
        <location evidence="1">Cell outer membrane</location>
    </subcellularLocation>
</comment>
<dbReference type="PROSITE" id="PS51123">
    <property type="entry name" value="OMPA_2"/>
    <property type="match status" value="1"/>
</dbReference>
<dbReference type="InterPro" id="IPR006665">
    <property type="entry name" value="OmpA-like"/>
</dbReference>
<proteinExistence type="predicted"/>
<dbReference type="KEGG" id="mrob:HH214_02520"/>
<name>A0A7L5DVS3_9SPHI</name>
<keyword evidence="8" id="KW-1185">Reference proteome</keyword>
<dbReference type="CDD" id="cd07185">
    <property type="entry name" value="OmpA_C-like"/>
    <property type="match status" value="1"/>
</dbReference>
<dbReference type="InterPro" id="IPR036737">
    <property type="entry name" value="OmpA-like_sf"/>
</dbReference>
<dbReference type="AlphaFoldDB" id="A0A7L5DVS3"/>
<keyword evidence="5" id="KW-1133">Transmembrane helix</keyword>
<dbReference type="RefSeq" id="WP_169605848.1">
    <property type="nucleotide sequence ID" value="NZ_CP051682.1"/>
</dbReference>
<evidence type="ECO:0000256" key="1">
    <source>
        <dbReference type="ARBA" id="ARBA00004442"/>
    </source>
</evidence>
<dbReference type="Proteomes" id="UP000503278">
    <property type="component" value="Chromosome"/>
</dbReference>
<protein>
    <submittedName>
        <fullName evidence="7">OmpA family protein</fullName>
    </submittedName>
</protein>
<evidence type="ECO:0000256" key="5">
    <source>
        <dbReference type="SAM" id="Phobius"/>
    </source>
</evidence>
<dbReference type="InterPro" id="IPR006664">
    <property type="entry name" value="OMP_bac"/>
</dbReference>
<dbReference type="EMBL" id="CP051682">
    <property type="protein sequence ID" value="QJD94831.1"/>
    <property type="molecule type" value="Genomic_DNA"/>
</dbReference>
<keyword evidence="3" id="KW-0998">Cell outer membrane</keyword>
<evidence type="ECO:0000313" key="8">
    <source>
        <dbReference type="Proteomes" id="UP000503278"/>
    </source>
</evidence>
<keyword evidence="2 4" id="KW-0472">Membrane</keyword>